<dbReference type="EMBL" id="BAABKQ010000001">
    <property type="protein sequence ID" value="GAA4812332.1"/>
    <property type="molecule type" value="Genomic_DNA"/>
</dbReference>
<feature type="transmembrane region" description="Helical" evidence="1">
    <location>
        <begin position="51"/>
        <end position="70"/>
    </location>
</feature>
<feature type="transmembrane region" description="Helical" evidence="1">
    <location>
        <begin position="214"/>
        <end position="233"/>
    </location>
</feature>
<dbReference type="Proteomes" id="UP001500839">
    <property type="component" value="Unassembled WGS sequence"/>
</dbReference>
<evidence type="ECO:0000313" key="3">
    <source>
        <dbReference type="Proteomes" id="UP001500839"/>
    </source>
</evidence>
<evidence type="ECO:0008006" key="4">
    <source>
        <dbReference type="Google" id="ProtNLM"/>
    </source>
</evidence>
<comment type="caution">
    <text evidence="2">The sequence shown here is derived from an EMBL/GenBank/DDBJ whole genome shotgun (WGS) entry which is preliminary data.</text>
</comment>
<organism evidence="2 3">
    <name type="scientific">Tomitella cavernea</name>
    <dbReference type="NCBI Taxonomy" id="1387982"/>
    <lineage>
        <taxon>Bacteria</taxon>
        <taxon>Bacillati</taxon>
        <taxon>Actinomycetota</taxon>
        <taxon>Actinomycetes</taxon>
        <taxon>Mycobacteriales</taxon>
        <taxon>Tomitella</taxon>
    </lineage>
</organism>
<feature type="transmembrane region" description="Helical" evidence="1">
    <location>
        <begin position="82"/>
        <end position="101"/>
    </location>
</feature>
<gene>
    <name evidence="2" type="ORF">GCM10023353_16390</name>
</gene>
<keyword evidence="1" id="KW-0472">Membrane</keyword>
<reference evidence="3" key="1">
    <citation type="journal article" date="2019" name="Int. J. Syst. Evol. Microbiol.">
        <title>The Global Catalogue of Microorganisms (GCM) 10K type strain sequencing project: providing services to taxonomists for standard genome sequencing and annotation.</title>
        <authorList>
            <consortium name="The Broad Institute Genomics Platform"/>
            <consortium name="The Broad Institute Genome Sequencing Center for Infectious Disease"/>
            <person name="Wu L."/>
            <person name="Ma J."/>
        </authorList>
    </citation>
    <scope>NUCLEOTIDE SEQUENCE [LARGE SCALE GENOMIC DNA]</scope>
    <source>
        <strain evidence="3">JCM 18542</strain>
    </source>
</reference>
<feature type="transmembrane region" description="Helical" evidence="1">
    <location>
        <begin position="178"/>
        <end position="202"/>
    </location>
</feature>
<keyword evidence="1" id="KW-1133">Transmembrane helix</keyword>
<proteinExistence type="predicted"/>
<protein>
    <recommendedName>
        <fullName evidence="4">Tellurite resistance protein TehA-like permease</fullName>
    </recommendedName>
</protein>
<keyword evidence="1" id="KW-0812">Transmembrane</keyword>
<feature type="transmembrane region" description="Helical" evidence="1">
    <location>
        <begin position="253"/>
        <end position="276"/>
    </location>
</feature>
<evidence type="ECO:0000256" key="1">
    <source>
        <dbReference type="SAM" id="Phobius"/>
    </source>
</evidence>
<name>A0ABP9CQJ4_9ACTN</name>
<accession>A0ABP9CQJ4</accession>
<feature type="transmembrane region" description="Helical" evidence="1">
    <location>
        <begin position="113"/>
        <end position="135"/>
    </location>
</feature>
<sequence length="353" mass="34906">MNTVELGPPAGRQAPEPHHAEASGLPYGAVMAAGAGSHAADAAGVPAAGPVLLSVAIVLAVGVAVVGAVRMRAGRLDVRGRLSQLAALSIPIGLAVVGSGLARHGGVAADCAVAVVVVSWGATVLIAARLVMVMVREGSGPGGVDGTWFLLPAAPLAGAIAVAGLADAGAAGSGAVVGWFAMGAAAAGAFGYAAVAVAAVASTVRRAGRFRASVAWWISAGCAGLAAAALGQASAISAIAPTLGDSWAVRWCVWVYVAVASALLVPIIGTSAVYLAHRRRVSVHAPWPPTFSMGVYALGVGQADRLARDAALQDWHRVAAAATLVLWAGTAAVQLYGTCRRQHECGSAGPPPD</sequence>
<keyword evidence="3" id="KW-1185">Reference proteome</keyword>
<evidence type="ECO:0000313" key="2">
    <source>
        <dbReference type="EMBL" id="GAA4812332.1"/>
    </source>
</evidence>
<feature type="transmembrane region" description="Helical" evidence="1">
    <location>
        <begin position="147"/>
        <end position="166"/>
    </location>
</feature>